<accession>A0A2W5NHN5</accession>
<reference evidence="3 4" key="1">
    <citation type="submission" date="2017-08" db="EMBL/GenBank/DDBJ databases">
        <title>Infants hospitalized years apart are colonized by the same room-sourced microbial strains.</title>
        <authorList>
            <person name="Brooks B."/>
            <person name="Olm M.R."/>
            <person name="Firek B.A."/>
            <person name="Baker R."/>
            <person name="Thomas B.C."/>
            <person name="Morowitz M.J."/>
            <person name="Banfield J.F."/>
        </authorList>
    </citation>
    <scope>NUCLEOTIDE SEQUENCE [LARGE SCALE GENOMIC DNA]</scope>
    <source>
        <strain evidence="3">S2_005_002_R2_33</strain>
    </source>
</reference>
<gene>
    <name evidence="3" type="ORF">DI555_20050</name>
</gene>
<evidence type="ECO:0000256" key="2">
    <source>
        <dbReference type="SAM" id="Phobius"/>
    </source>
</evidence>
<evidence type="ECO:0000313" key="4">
    <source>
        <dbReference type="Proteomes" id="UP000249082"/>
    </source>
</evidence>
<feature type="region of interest" description="Disordered" evidence="1">
    <location>
        <begin position="63"/>
        <end position="99"/>
    </location>
</feature>
<keyword evidence="2" id="KW-1133">Transmembrane helix</keyword>
<evidence type="ECO:0000256" key="1">
    <source>
        <dbReference type="SAM" id="MobiDB-lite"/>
    </source>
</evidence>
<comment type="caution">
    <text evidence="3">The sequence shown here is derived from an EMBL/GenBank/DDBJ whole genome shotgun (WGS) entry which is preliminary data.</text>
</comment>
<dbReference type="EMBL" id="QFPX01000022">
    <property type="protein sequence ID" value="PZQ51978.1"/>
    <property type="molecule type" value="Genomic_DNA"/>
</dbReference>
<protein>
    <submittedName>
        <fullName evidence="3">Uncharacterized protein</fullName>
    </submittedName>
</protein>
<organism evidence="3 4">
    <name type="scientific">Novosphingobium pentaromativorans</name>
    <dbReference type="NCBI Taxonomy" id="205844"/>
    <lineage>
        <taxon>Bacteria</taxon>
        <taxon>Pseudomonadati</taxon>
        <taxon>Pseudomonadota</taxon>
        <taxon>Alphaproteobacteria</taxon>
        <taxon>Sphingomonadales</taxon>
        <taxon>Sphingomonadaceae</taxon>
        <taxon>Novosphingobium</taxon>
    </lineage>
</organism>
<evidence type="ECO:0000313" key="3">
    <source>
        <dbReference type="EMBL" id="PZQ51978.1"/>
    </source>
</evidence>
<dbReference type="AlphaFoldDB" id="A0A2W5NHN5"/>
<dbReference type="Proteomes" id="UP000249082">
    <property type="component" value="Unassembled WGS sequence"/>
</dbReference>
<keyword evidence="2" id="KW-0812">Transmembrane</keyword>
<proteinExistence type="predicted"/>
<name>A0A2W5NHN5_9SPHN</name>
<keyword evidence="2" id="KW-0472">Membrane</keyword>
<sequence length="99" mass="9911">MNEVDEMFALLRGEPLPGKLDAIDGAVMAGLAAGRERVLARRGLALACGVAAVVGLWGGLSQPLSGSGHAQDRAHSHGEPLLGALAGTPASAPSHLLAI</sequence>
<feature type="transmembrane region" description="Helical" evidence="2">
    <location>
        <begin position="43"/>
        <end position="60"/>
    </location>
</feature>